<sequence length="1294" mass="152442">MEESRKVVKARNSICNRIHRERIYSDTALYLLPKSQSGAVAKLKVASRLPLKDLSSNISTIAFSNKTSVSSNTENDNIDSNTKKVVISGYISKVTEKRLIAKEVINVVSESSLKSGYSKNKSISIVKNLTQTTKPDRKLFDNCSTSIIKPLTANIFVGILKDIKKPARKTSLLHKSNPNYKKRNEAYVLDIYNMEYLENIIQYQLKSDWKYVIGTGSLKRYNEHARTAMIHVLNKAVDYFEQPVSILYTTVRLFDYILQAADIPLHLFELVSYAIMWIVIKLDNTTNFPLVKKLAALSSTMYTVSDLLKMEKKILNFFDFNIHVPDLTTYIHFYIMGLSETSDLLLNSVNYILECYTLNKDFSTVIPSMQAAGAVCLALDILQSPPTIWNTLTNTLGYYNHEQLENIMHVMLEQIHKIQDPSYIYRFPYEKFAQGYKYGMVQEGIYRTSNSHNERNNFRDYRYQQDQPRFGQNWYNNSRFREENRNQQGCHNYNFREHGYRNNFNRNFSNNENNYNQPRNREGNQNQNGHNENRERRHYNEDRRESNFRPNRTFENNNIQSEENNQIQGRGRGCRGPQRGRAYYINNVNLREVEENNHCGSNNEEEEVINETVTGEIVDKHMEILKKAIIPMKNINLVTANNKNIKIVNNMVVGNLKMGNTEHSHGLIMMNNMRMDCLLGIDALEKFKVKLDLEKKIIEINKEESNWKKSEEYNGLMMSMKLNNMNEANEEDIKINCPDDKKEEKQSLLNESPGLFYDEQRIEERYIKDKEEAKKLRQEENEKLEEFKKEIRNILRREEAKQANILDERIQTVRGETKEVEEKQQEIREEVKQRVEENKNLQLETKRNAIEFKQELIRIDNENADITKSVMKNEEAIYRLSITVNNELKKDVEKINLEMTNKNLELKRIQVAVERIETTDDFIQLLKRLDPILKFENQNRFAQGYKYGMVQEGIYRTSNSHNERNNFRDYRYQQDQPRFGQNWYNNSRFREENRNQQGCHNYNFREHGYRNNFNRNFSNNENNYNQPRNREGNQNQNGHNENRERRHYNEDRRESNFRPNRTFENNNIQSEENNQIQGRGRGCRGPQRGRAYYINNVNLREVEENNHCGSNNEEEEVINETVTGEIVDKHMEILKKAIIPMKNINLVTANNKNIKIVNNMVVGNLKMGNTEHSHGLIMMNNMRMDCLLGIDALEKFKVKLDLEKKIIEINKEESNWKKSEEYNGLMMNMKLNNMNEANEEDIKINCPDDKKEEIQSLLNESPGLFYDEQRITLIMLEVVSDTDLNKRNKVMQLV</sequence>
<dbReference type="SMART" id="SM01332">
    <property type="entry name" value="Cyclin_C"/>
    <property type="match status" value="1"/>
</dbReference>
<dbReference type="EMBL" id="JARPUR010000001">
    <property type="protein sequence ID" value="KAK4885235.1"/>
    <property type="molecule type" value="Genomic_DNA"/>
</dbReference>
<evidence type="ECO:0000256" key="2">
    <source>
        <dbReference type="RuleBase" id="RU000383"/>
    </source>
</evidence>
<evidence type="ECO:0000256" key="1">
    <source>
        <dbReference type="ARBA" id="ARBA00023127"/>
    </source>
</evidence>
<dbReference type="Gene3D" id="2.40.70.10">
    <property type="entry name" value="Acid Proteases"/>
    <property type="match status" value="2"/>
</dbReference>
<dbReference type="SMART" id="SM00385">
    <property type="entry name" value="CYCLIN"/>
    <property type="match status" value="2"/>
</dbReference>
<dbReference type="Pfam" id="PF00134">
    <property type="entry name" value="Cyclin_N"/>
    <property type="match status" value="1"/>
</dbReference>
<dbReference type="InterPro" id="IPR036915">
    <property type="entry name" value="Cyclin-like_sf"/>
</dbReference>
<feature type="domain" description="Cyclin C-terminal" evidence="6">
    <location>
        <begin position="325"/>
        <end position="446"/>
    </location>
</feature>
<comment type="similarity">
    <text evidence="2">Belongs to the cyclin family.</text>
</comment>
<dbReference type="InterPro" id="IPR039361">
    <property type="entry name" value="Cyclin"/>
</dbReference>
<dbReference type="Gene3D" id="1.10.472.10">
    <property type="entry name" value="Cyclin-like"/>
    <property type="match status" value="2"/>
</dbReference>
<feature type="compositionally biased region" description="Low complexity" evidence="4">
    <location>
        <begin position="1064"/>
        <end position="1084"/>
    </location>
</feature>
<evidence type="ECO:0000256" key="3">
    <source>
        <dbReference type="SAM" id="Coils"/>
    </source>
</evidence>
<feature type="compositionally biased region" description="Low complexity" evidence="4">
    <location>
        <begin position="555"/>
        <end position="575"/>
    </location>
</feature>
<feature type="domain" description="Cyclin-like" evidence="5">
    <location>
        <begin position="333"/>
        <end position="413"/>
    </location>
</feature>
<name>A0AAN7PBP8_9COLE</name>
<protein>
    <submittedName>
        <fullName evidence="7">Uncharacterized protein</fullName>
    </submittedName>
</protein>
<dbReference type="Proteomes" id="UP001353858">
    <property type="component" value="Unassembled WGS sequence"/>
</dbReference>
<dbReference type="CDD" id="cd20537">
    <property type="entry name" value="CYCLIN_CCNO-like_rpt2"/>
    <property type="match status" value="1"/>
</dbReference>
<keyword evidence="3" id="KW-0175">Coiled coil</keyword>
<organism evidence="7 8">
    <name type="scientific">Aquatica leii</name>
    <dbReference type="NCBI Taxonomy" id="1421715"/>
    <lineage>
        <taxon>Eukaryota</taxon>
        <taxon>Metazoa</taxon>
        <taxon>Ecdysozoa</taxon>
        <taxon>Arthropoda</taxon>
        <taxon>Hexapoda</taxon>
        <taxon>Insecta</taxon>
        <taxon>Pterygota</taxon>
        <taxon>Neoptera</taxon>
        <taxon>Endopterygota</taxon>
        <taxon>Coleoptera</taxon>
        <taxon>Polyphaga</taxon>
        <taxon>Elateriformia</taxon>
        <taxon>Elateroidea</taxon>
        <taxon>Lampyridae</taxon>
        <taxon>Luciolinae</taxon>
        <taxon>Aquatica</taxon>
    </lineage>
</organism>
<dbReference type="InterPro" id="IPR013763">
    <property type="entry name" value="Cyclin-like_dom"/>
</dbReference>
<evidence type="ECO:0000313" key="8">
    <source>
        <dbReference type="Proteomes" id="UP001353858"/>
    </source>
</evidence>
<feature type="domain" description="Cyclin-like" evidence="5">
    <location>
        <begin position="231"/>
        <end position="316"/>
    </location>
</feature>
<evidence type="ECO:0000259" key="6">
    <source>
        <dbReference type="SMART" id="SM01332"/>
    </source>
</evidence>
<dbReference type="PANTHER" id="PTHR10177">
    <property type="entry name" value="CYCLINS"/>
    <property type="match status" value="1"/>
</dbReference>
<accession>A0AAN7PBP8</accession>
<dbReference type="InterPro" id="IPR006671">
    <property type="entry name" value="Cyclin_N"/>
</dbReference>
<feature type="compositionally biased region" description="Basic and acidic residues" evidence="4">
    <location>
        <begin position="1040"/>
        <end position="1056"/>
    </location>
</feature>
<keyword evidence="8" id="KW-1185">Reference proteome</keyword>
<feature type="region of interest" description="Disordered" evidence="4">
    <location>
        <begin position="1001"/>
        <end position="1084"/>
    </location>
</feature>
<dbReference type="Pfam" id="PF02984">
    <property type="entry name" value="Cyclin_C"/>
    <property type="match status" value="1"/>
</dbReference>
<keyword evidence="1 2" id="KW-0195">Cyclin</keyword>
<reference evidence="8" key="1">
    <citation type="submission" date="2023-01" db="EMBL/GenBank/DDBJ databases">
        <title>Key to firefly adult light organ development and bioluminescence: homeobox transcription factors regulate luciferase expression and transportation to peroxisome.</title>
        <authorList>
            <person name="Fu X."/>
        </authorList>
    </citation>
    <scope>NUCLEOTIDE SEQUENCE [LARGE SCALE GENOMIC DNA]</scope>
</reference>
<evidence type="ECO:0000259" key="5">
    <source>
        <dbReference type="SMART" id="SM00385"/>
    </source>
</evidence>
<feature type="compositionally biased region" description="Basic and acidic residues" evidence="4">
    <location>
        <begin position="531"/>
        <end position="547"/>
    </location>
</feature>
<dbReference type="SUPFAM" id="SSF47954">
    <property type="entry name" value="Cyclin-like"/>
    <property type="match status" value="2"/>
</dbReference>
<feature type="region of interest" description="Disordered" evidence="4">
    <location>
        <begin position="492"/>
        <end position="575"/>
    </location>
</feature>
<gene>
    <name evidence="7" type="ORF">RN001_001506</name>
</gene>
<dbReference type="InterPro" id="IPR021109">
    <property type="entry name" value="Peptidase_aspartic_dom_sf"/>
</dbReference>
<feature type="compositionally biased region" description="Low complexity" evidence="4">
    <location>
        <begin position="501"/>
        <end position="530"/>
    </location>
</feature>
<comment type="caution">
    <text evidence="7">The sequence shown here is derived from an EMBL/GenBank/DDBJ whole genome shotgun (WGS) entry which is preliminary data.</text>
</comment>
<evidence type="ECO:0000256" key="4">
    <source>
        <dbReference type="SAM" id="MobiDB-lite"/>
    </source>
</evidence>
<feature type="coiled-coil region" evidence="3">
    <location>
        <begin position="759"/>
        <end position="844"/>
    </location>
</feature>
<proteinExistence type="inferred from homology"/>
<feature type="compositionally biased region" description="Low complexity" evidence="4">
    <location>
        <begin position="1010"/>
        <end position="1039"/>
    </location>
</feature>
<evidence type="ECO:0000313" key="7">
    <source>
        <dbReference type="EMBL" id="KAK4885235.1"/>
    </source>
</evidence>
<dbReference type="InterPro" id="IPR004367">
    <property type="entry name" value="Cyclin_C-dom"/>
</dbReference>